<dbReference type="Gene3D" id="3.20.20.140">
    <property type="entry name" value="Metal-dependent hydrolases"/>
    <property type="match status" value="1"/>
</dbReference>
<dbReference type="InterPro" id="IPR032465">
    <property type="entry name" value="ACMSD"/>
</dbReference>
<feature type="domain" description="Amidohydrolase-related" evidence="2">
    <location>
        <begin position="11"/>
        <end position="301"/>
    </location>
</feature>
<accession>A0A1F6C2W8</accession>
<dbReference type="GO" id="GO:0016831">
    <property type="term" value="F:carboxy-lyase activity"/>
    <property type="evidence" value="ECO:0007669"/>
    <property type="project" value="InterPro"/>
</dbReference>
<organism evidence="3 4">
    <name type="scientific">Handelsmanbacteria sp. (strain RIFCSPLOWO2_12_FULL_64_10)</name>
    <dbReference type="NCBI Taxonomy" id="1817868"/>
    <lineage>
        <taxon>Bacteria</taxon>
        <taxon>Candidatus Handelsmaniibacteriota</taxon>
    </lineage>
</organism>
<evidence type="ECO:0000313" key="4">
    <source>
        <dbReference type="Proteomes" id="UP000178606"/>
    </source>
</evidence>
<evidence type="ECO:0000256" key="1">
    <source>
        <dbReference type="ARBA" id="ARBA00023239"/>
    </source>
</evidence>
<protein>
    <recommendedName>
        <fullName evidence="2">Amidohydrolase-related domain-containing protein</fullName>
    </recommendedName>
</protein>
<dbReference type="InterPro" id="IPR006680">
    <property type="entry name" value="Amidohydro-rel"/>
</dbReference>
<sequence length="305" mass="34872">MPHPDAHSLRIDAHVHVFARASAEFPRETSDWLPPDREEPVEKLLKEMEAHRIDRAVLVQIGGTSLEHHAYLLHCLKTYPRRFLGIGLIPPDIPSAADHMDRLTDGTGVIGFRLSSLGGPRDPLDRIDIRTFRTYPIWKRAAERDCVLWLYPRAGEAHLVPFLLEAFPQVRVVFNHLFICPGKGKFSIDAKGRPRVDTPVPPMTRYATMRLNQYENVTGHLSGHYAFSKEPWPYRDLAGWHSQLLRAFGANRLMWATDFPWIAEDPGYGPLTRLLDELLPDLTDRERADIMGSTAQRFLRFPSQS</sequence>
<dbReference type="Proteomes" id="UP000178606">
    <property type="component" value="Unassembled WGS sequence"/>
</dbReference>
<dbReference type="GO" id="GO:0016787">
    <property type="term" value="F:hydrolase activity"/>
    <property type="evidence" value="ECO:0007669"/>
    <property type="project" value="InterPro"/>
</dbReference>
<evidence type="ECO:0000259" key="2">
    <source>
        <dbReference type="Pfam" id="PF04909"/>
    </source>
</evidence>
<gene>
    <name evidence="3" type="ORF">A3F84_29665</name>
</gene>
<dbReference type="AlphaFoldDB" id="A0A1F6C2W8"/>
<evidence type="ECO:0000313" key="3">
    <source>
        <dbReference type="EMBL" id="OGG43529.1"/>
    </source>
</evidence>
<dbReference type="SUPFAM" id="SSF51556">
    <property type="entry name" value="Metallo-dependent hydrolases"/>
    <property type="match status" value="1"/>
</dbReference>
<reference evidence="3 4" key="1">
    <citation type="journal article" date="2016" name="Nat. Commun.">
        <title>Thousands of microbial genomes shed light on interconnected biogeochemical processes in an aquifer system.</title>
        <authorList>
            <person name="Anantharaman K."/>
            <person name="Brown C.T."/>
            <person name="Hug L.A."/>
            <person name="Sharon I."/>
            <person name="Castelle C.J."/>
            <person name="Probst A.J."/>
            <person name="Thomas B.C."/>
            <person name="Singh A."/>
            <person name="Wilkins M.J."/>
            <person name="Karaoz U."/>
            <person name="Brodie E.L."/>
            <person name="Williams K.H."/>
            <person name="Hubbard S.S."/>
            <person name="Banfield J.F."/>
        </authorList>
    </citation>
    <scope>NUCLEOTIDE SEQUENCE [LARGE SCALE GENOMIC DNA]</scope>
    <source>
        <strain evidence="4">RIFCSPLOWO2_12_FULL_64_10</strain>
    </source>
</reference>
<proteinExistence type="predicted"/>
<keyword evidence="1" id="KW-0456">Lyase</keyword>
<dbReference type="PANTHER" id="PTHR21240">
    <property type="entry name" value="2-AMINO-3-CARBOXYLMUCONATE-6-SEMIALDEHYDE DECARBOXYLASE"/>
    <property type="match status" value="1"/>
</dbReference>
<dbReference type="EMBL" id="MFKF01000433">
    <property type="protein sequence ID" value="OGG43529.1"/>
    <property type="molecule type" value="Genomic_DNA"/>
</dbReference>
<name>A0A1F6C2W8_HANXR</name>
<dbReference type="PANTHER" id="PTHR21240:SF19">
    <property type="entry name" value="CATALYTIC_ HYDROLASE"/>
    <property type="match status" value="1"/>
</dbReference>
<dbReference type="InterPro" id="IPR032466">
    <property type="entry name" value="Metal_Hydrolase"/>
</dbReference>
<comment type="caution">
    <text evidence="3">The sequence shown here is derived from an EMBL/GenBank/DDBJ whole genome shotgun (WGS) entry which is preliminary data.</text>
</comment>
<dbReference type="Pfam" id="PF04909">
    <property type="entry name" value="Amidohydro_2"/>
    <property type="match status" value="1"/>
</dbReference>